<gene>
    <name evidence="1" type="ORF">SE17_00045</name>
</gene>
<dbReference type="Proteomes" id="UP000050509">
    <property type="component" value="Unassembled WGS sequence"/>
</dbReference>
<proteinExistence type="predicted"/>
<dbReference type="EMBL" id="LJCR01000001">
    <property type="protein sequence ID" value="KPV55029.1"/>
    <property type="molecule type" value="Genomic_DNA"/>
</dbReference>
<comment type="caution">
    <text evidence="1">The sequence shown here is derived from an EMBL/GenBank/DDBJ whole genome shotgun (WGS) entry which is preliminary data.</text>
</comment>
<accession>A0A0N8PTB1</accession>
<sequence>MPDDQFRLHTHDRIDGQERDIVLDGRFLPNGLIGGSLHVILEIQGCRHDMALQWWAQKQ</sequence>
<organism evidence="1 2">
    <name type="scientific">Kouleothrix aurantiaca</name>
    <dbReference type="NCBI Taxonomy" id="186479"/>
    <lineage>
        <taxon>Bacteria</taxon>
        <taxon>Bacillati</taxon>
        <taxon>Chloroflexota</taxon>
        <taxon>Chloroflexia</taxon>
        <taxon>Chloroflexales</taxon>
        <taxon>Roseiflexineae</taxon>
        <taxon>Roseiflexaceae</taxon>
        <taxon>Kouleothrix</taxon>
    </lineage>
</organism>
<protein>
    <submittedName>
        <fullName evidence="1">Uncharacterized protein</fullName>
    </submittedName>
</protein>
<name>A0A0N8PTB1_9CHLR</name>
<evidence type="ECO:0000313" key="1">
    <source>
        <dbReference type="EMBL" id="KPV55029.1"/>
    </source>
</evidence>
<reference evidence="1 2" key="1">
    <citation type="submission" date="2015-09" db="EMBL/GenBank/DDBJ databases">
        <title>Draft genome sequence of Kouleothrix aurantiaca JCM 19913.</title>
        <authorList>
            <person name="Hemp J."/>
        </authorList>
    </citation>
    <scope>NUCLEOTIDE SEQUENCE [LARGE SCALE GENOMIC DNA]</scope>
    <source>
        <strain evidence="1 2">COM-B</strain>
    </source>
</reference>
<dbReference type="AlphaFoldDB" id="A0A0N8PTB1"/>
<keyword evidence="2" id="KW-1185">Reference proteome</keyword>
<evidence type="ECO:0000313" key="2">
    <source>
        <dbReference type="Proteomes" id="UP000050509"/>
    </source>
</evidence>